<evidence type="ECO:0000313" key="3">
    <source>
        <dbReference type="Proteomes" id="UP001190640"/>
    </source>
</evidence>
<dbReference type="Proteomes" id="UP001190640">
    <property type="component" value="Chromosome 6"/>
</dbReference>
<proteinExistence type="predicted"/>
<keyword evidence="3" id="KW-1185">Reference proteome</keyword>
<dbReference type="SUPFAM" id="SSF50729">
    <property type="entry name" value="PH domain-like"/>
    <property type="match status" value="1"/>
</dbReference>
<dbReference type="InterPro" id="IPR033930">
    <property type="entry name" value="FAM43A/B_PTB"/>
</dbReference>
<dbReference type="Pfam" id="PF14719">
    <property type="entry name" value="PID_2"/>
    <property type="match status" value="1"/>
</dbReference>
<dbReference type="Gene3D" id="2.30.29.30">
    <property type="entry name" value="Pleckstrin-homology domain (PH domain)/Phosphotyrosine-binding domain (PTB)"/>
    <property type="match status" value="1"/>
</dbReference>
<feature type="domain" description="PID" evidence="2">
    <location>
        <begin position="79"/>
        <end position="221"/>
    </location>
</feature>
<feature type="region of interest" description="Disordered" evidence="1">
    <location>
        <begin position="287"/>
        <end position="335"/>
    </location>
</feature>
<dbReference type="InterPro" id="IPR051133">
    <property type="entry name" value="Adapter_Engulfment-Domain"/>
</dbReference>
<feature type="compositionally biased region" description="Low complexity" evidence="1">
    <location>
        <begin position="318"/>
        <end position="327"/>
    </location>
</feature>
<dbReference type="CTD" id="131583"/>
<dbReference type="InterPro" id="IPR011993">
    <property type="entry name" value="PH-like_dom_sf"/>
</dbReference>
<feature type="compositionally biased region" description="Low complexity" evidence="1">
    <location>
        <begin position="363"/>
        <end position="377"/>
    </location>
</feature>
<accession>A0AA97L224</accession>
<name>A0AA97L224_EUBMA</name>
<feature type="region of interest" description="Disordered" evidence="1">
    <location>
        <begin position="363"/>
        <end position="398"/>
    </location>
</feature>
<reference evidence="4" key="1">
    <citation type="submission" date="2025-08" db="UniProtKB">
        <authorList>
            <consortium name="RefSeq"/>
        </authorList>
    </citation>
    <scope>IDENTIFICATION</scope>
    <source>
        <tissue evidence="4">Blood</tissue>
    </source>
</reference>
<dbReference type="CDD" id="cd01214">
    <property type="entry name" value="PTB_FAM43A"/>
    <property type="match status" value="1"/>
</dbReference>
<sequence length="398" mass="41830">MLPWKRHKFELLAAEEAPPAAPSASASASPPSRGPAAKGSGVGGGVGGGVLPCACPAESALSRVGHLFRSKRQKFRVSREAPTYTVLYLGNATTLQAKGEGCTDAAVGRIWARSEGGRLGTKMKLTIGPQGIRLAPAAPAGAEPARPGHLYLLHRVTYCVADARLPRLFAWIYRHEGRHKAVLLRCHAVLVSKAEKARAMALLLFQTSAAALADFRRLKKRADARRQQLQQAGPAALPLVPLRRLLLRAGPGGAYKPPAERGRSAPKLGSITEDALGEELEERAARLARARHPPRDGGEEAAGEEDDCDGDDDDDGELLAPLAEGEAGPPPSLGRLIRDLGRLAIGNDPALLRADLRVTRLLSGESTGSESSIESNGPDGGSPPQPSAGRDSPEPDSA</sequence>
<evidence type="ECO:0000259" key="2">
    <source>
        <dbReference type="SMART" id="SM00462"/>
    </source>
</evidence>
<organism evidence="3 4">
    <name type="scientific">Eublepharis macularius</name>
    <name type="common">Leopard gecko</name>
    <name type="synonym">Cyrtodactylus macularius</name>
    <dbReference type="NCBI Taxonomy" id="481883"/>
    <lineage>
        <taxon>Eukaryota</taxon>
        <taxon>Metazoa</taxon>
        <taxon>Chordata</taxon>
        <taxon>Craniata</taxon>
        <taxon>Vertebrata</taxon>
        <taxon>Euteleostomi</taxon>
        <taxon>Lepidosauria</taxon>
        <taxon>Squamata</taxon>
        <taxon>Bifurcata</taxon>
        <taxon>Gekkota</taxon>
        <taxon>Eublepharidae</taxon>
        <taxon>Eublepharinae</taxon>
        <taxon>Eublepharis</taxon>
    </lineage>
</organism>
<dbReference type="RefSeq" id="XP_054839419.1">
    <property type="nucleotide sequence ID" value="XM_054983444.1"/>
</dbReference>
<dbReference type="InterPro" id="IPR006020">
    <property type="entry name" value="PTB/PI_dom"/>
</dbReference>
<evidence type="ECO:0000313" key="4">
    <source>
        <dbReference type="RefSeq" id="XP_054839419.1"/>
    </source>
</evidence>
<dbReference type="GeneID" id="129332366"/>
<dbReference type="SMART" id="SM00462">
    <property type="entry name" value="PTB"/>
    <property type="match status" value="1"/>
</dbReference>
<dbReference type="PANTHER" id="PTHR11232:SF36">
    <property type="entry name" value="PROTEIN FAM43A"/>
    <property type="match status" value="1"/>
</dbReference>
<feature type="compositionally biased region" description="Low complexity" evidence="1">
    <location>
        <begin position="15"/>
        <end position="39"/>
    </location>
</feature>
<gene>
    <name evidence="4" type="primary">FAM43A</name>
</gene>
<dbReference type="KEGG" id="emc:129332366"/>
<evidence type="ECO:0000256" key="1">
    <source>
        <dbReference type="SAM" id="MobiDB-lite"/>
    </source>
</evidence>
<feature type="region of interest" description="Disordered" evidence="1">
    <location>
        <begin position="15"/>
        <end position="41"/>
    </location>
</feature>
<feature type="compositionally biased region" description="Acidic residues" evidence="1">
    <location>
        <begin position="299"/>
        <end position="317"/>
    </location>
</feature>
<dbReference type="PANTHER" id="PTHR11232">
    <property type="entry name" value="PHOSPHOTYROSINE INTERACTION DOMAIN-CONTAINING FAMILY MEMBER"/>
    <property type="match status" value="1"/>
</dbReference>
<dbReference type="AlphaFoldDB" id="A0AA97L224"/>
<protein>
    <submittedName>
        <fullName evidence="4">Protein FAM43A</fullName>
    </submittedName>
</protein>